<reference evidence="3" key="1">
    <citation type="submission" date="2016-10" db="EMBL/GenBank/DDBJ databases">
        <authorList>
            <person name="Varghese N."/>
            <person name="Submissions S."/>
        </authorList>
    </citation>
    <scope>NUCLEOTIDE SEQUENCE [LARGE SCALE GENOMIC DNA]</scope>
    <source>
        <strain evidence="3">DSM 3695</strain>
    </source>
</reference>
<dbReference type="InterPro" id="IPR016920">
    <property type="entry name" value="UCP029477"/>
</dbReference>
<dbReference type="NCBIfam" id="TIGR02284">
    <property type="entry name" value="PA2169 family four-helix-bundle protein"/>
    <property type="match status" value="1"/>
</dbReference>
<dbReference type="InterPro" id="IPR019052">
    <property type="entry name" value="DUF2383"/>
</dbReference>
<dbReference type="OrthoDB" id="282393at2"/>
<name>A0A1I0S926_9BACT</name>
<sequence>METINATATNEVLNDLIAINNDRIVGYEKALKELTAENADLKPIFSEMIAESHQLRNALGSEVQANGGTMEAGTTASGKIYRAWMDVKAVFTGHDRHTILSNCEAGEDAAQRAYKDAIDHEHLPAFIKELLTLQKAELRASHDKIKGLRDQAK</sequence>
<protein>
    <recommendedName>
        <fullName evidence="1">DUF2383 domain-containing protein</fullName>
    </recommendedName>
</protein>
<evidence type="ECO:0000313" key="2">
    <source>
        <dbReference type="EMBL" id="SEW52601.1"/>
    </source>
</evidence>
<dbReference type="AlphaFoldDB" id="A0A1I0S926"/>
<dbReference type="PIRSF" id="PIRSF029477">
    <property type="entry name" value="UCP029477"/>
    <property type="match status" value="1"/>
</dbReference>
<evidence type="ECO:0000259" key="1">
    <source>
        <dbReference type="Pfam" id="PF09537"/>
    </source>
</evidence>
<dbReference type="RefSeq" id="WP_089899195.1">
    <property type="nucleotide sequence ID" value="NZ_FOJG01000002.1"/>
</dbReference>
<keyword evidence="3" id="KW-1185">Reference proteome</keyword>
<dbReference type="STRING" id="29529.SAMN04488122_4964"/>
<gene>
    <name evidence="2" type="ORF">SAMN04488122_4964</name>
</gene>
<dbReference type="Pfam" id="PF09537">
    <property type="entry name" value="DUF2383"/>
    <property type="match status" value="1"/>
</dbReference>
<dbReference type="InterPro" id="IPR011971">
    <property type="entry name" value="CHP02284"/>
</dbReference>
<proteinExistence type="predicted"/>
<dbReference type="EMBL" id="FOJG01000002">
    <property type="protein sequence ID" value="SEW52601.1"/>
    <property type="molecule type" value="Genomic_DNA"/>
</dbReference>
<dbReference type="Proteomes" id="UP000199310">
    <property type="component" value="Unassembled WGS sequence"/>
</dbReference>
<dbReference type="InterPro" id="IPR012347">
    <property type="entry name" value="Ferritin-like"/>
</dbReference>
<feature type="domain" description="DUF2383" evidence="1">
    <location>
        <begin position="10"/>
        <end position="119"/>
    </location>
</feature>
<evidence type="ECO:0000313" key="3">
    <source>
        <dbReference type="Proteomes" id="UP000199310"/>
    </source>
</evidence>
<organism evidence="2 3">
    <name type="scientific">Chitinophaga arvensicola</name>
    <dbReference type="NCBI Taxonomy" id="29529"/>
    <lineage>
        <taxon>Bacteria</taxon>
        <taxon>Pseudomonadati</taxon>
        <taxon>Bacteroidota</taxon>
        <taxon>Chitinophagia</taxon>
        <taxon>Chitinophagales</taxon>
        <taxon>Chitinophagaceae</taxon>
        <taxon>Chitinophaga</taxon>
    </lineage>
</organism>
<dbReference type="Gene3D" id="1.20.1260.10">
    <property type="match status" value="1"/>
</dbReference>
<accession>A0A1I0S926</accession>